<feature type="binding site" evidence="11">
    <location>
        <position position="45"/>
    </location>
    <ligand>
        <name>L-glutamine</name>
        <dbReference type="ChEBI" id="CHEBI:58359"/>
    </ligand>
</feature>
<dbReference type="AlphaFoldDB" id="A0A0L6Z5I2"/>
<evidence type="ECO:0000256" key="3">
    <source>
        <dbReference type="ARBA" id="ARBA00007800"/>
    </source>
</evidence>
<comment type="similarity">
    <text evidence="3 11">Belongs to the CarA family.</text>
</comment>
<dbReference type="PRINTS" id="PR00096">
    <property type="entry name" value="GATASE"/>
</dbReference>
<proteinExistence type="inferred from homology"/>
<keyword evidence="8 11" id="KW-0665">Pyrimidine biosynthesis</keyword>
<evidence type="ECO:0000259" key="12">
    <source>
        <dbReference type="SMART" id="SM01097"/>
    </source>
</evidence>
<dbReference type="NCBIfam" id="TIGR01368">
    <property type="entry name" value="CPSaseIIsmall"/>
    <property type="match status" value="1"/>
</dbReference>
<dbReference type="EMBL" id="LHUR01000042">
    <property type="protein sequence ID" value="KOA18224.1"/>
    <property type="molecule type" value="Genomic_DNA"/>
</dbReference>
<reference evidence="14" key="1">
    <citation type="submission" date="2015-08" db="EMBL/GenBank/DDBJ databases">
        <title>Genome sequence of the strict anaerobe Clostridium homopropionicum LuHBu1 (DSM 5847T).</title>
        <authorList>
            <person name="Poehlein A."/>
            <person name="Beck M."/>
            <person name="Schiel-Bengelsdorf B."/>
            <person name="Bengelsdorf F.R."/>
            <person name="Daniel R."/>
            <person name="Duerre P."/>
        </authorList>
    </citation>
    <scope>NUCLEOTIDE SEQUENCE [LARGE SCALE GENOMIC DNA]</scope>
    <source>
        <strain evidence="14">DSM 5847</strain>
    </source>
</reference>
<dbReference type="InterPro" id="IPR035686">
    <property type="entry name" value="CPSase_GATase1"/>
</dbReference>
<feature type="domain" description="Carbamoyl-phosphate synthase small subunit N-terminal" evidence="12">
    <location>
        <begin position="1"/>
        <end position="131"/>
    </location>
</feature>
<feature type="active site" evidence="11">
    <location>
        <position position="333"/>
    </location>
</feature>
<gene>
    <name evidence="13" type="primary">carA_2</name>
    <name evidence="11" type="synonym">carA</name>
    <name evidence="13" type="ORF">CLHOM_31020</name>
</gene>
<dbReference type="Gene3D" id="3.40.50.880">
    <property type="match status" value="1"/>
</dbReference>
<protein>
    <recommendedName>
        <fullName evidence="11">Carbamoyl phosphate synthase small chain</fullName>
        <ecNumber evidence="11">6.3.5.5</ecNumber>
    </recommendedName>
    <alternativeName>
        <fullName evidence="11">Carbamoyl phosphate synthetase glutamine chain</fullName>
    </alternativeName>
</protein>
<feature type="binding site" evidence="11">
    <location>
        <position position="250"/>
    </location>
    <ligand>
        <name>L-glutamine</name>
        <dbReference type="ChEBI" id="CHEBI:58359"/>
    </ligand>
</feature>
<evidence type="ECO:0000313" key="14">
    <source>
        <dbReference type="Proteomes" id="UP000037043"/>
    </source>
</evidence>
<accession>A0A0L6Z5I2</accession>
<evidence type="ECO:0000256" key="10">
    <source>
        <dbReference type="ARBA" id="ARBA00049285"/>
    </source>
</evidence>
<dbReference type="Gene3D" id="3.50.30.20">
    <property type="entry name" value="Carbamoyl-phosphate synthase small subunit, N-terminal domain"/>
    <property type="match status" value="1"/>
</dbReference>
<dbReference type="EC" id="6.3.5.5" evidence="11"/>
<comment type="pathway">
    <text evidence="1 11">Pyrimidine metabolism; UMP biosynthesis via de novo pathway; (S)-dihydroorotate from bicarbonate: step 1/3.</text>
</comment>
<feature type="binding site" evidence="11">
    <location>
        <position position="291"/>
    </location>
    <ligand>
        <name>L-glutamine</name>
        <dbReference type="ChEBI" id="CHEBI:58359"/>
    </ligand>
</feature>
<feature type="binding site" evidence="11">
    <location>
        <position position="221"/>
    </location>
    <ligand>
        <name>L-glutamine</name>
        <dbReference type="ChEBI" id="CHEBI:58359"/>
    </ligand>
</feature>
<dbReference type="SMART" id="SM01097">
    <property type="entry name" value="CPSase_sm_chain"/>
    <property type="match status" value="1"/>
</dbReference>
<dbReference type="PATRIC" id="fig|1121318.3.peg.3118"/>
<dbReference type="FunFam" id="3.50.30.20:FF:000001">
    <property type="entry name" value="Carbamoyl-phosphate synthase small chain"/>
    <property type="match status" value="1"/>
</dbReference>
<evidence type="ECO:0000256" key="1">
    <source>
        <dbReference type="ARBA" id="ARBA00004812"/>
    </source>
</evidence>
<evidence type="ECO:0000256" key="6">
    <source>
        <dbReference type="ARBA" id="ARBA00022840"/>
    </source>
</evidence>
<keyword evidence="11" id="KW-0055">Arginine biosynthesis</keyword>
<comment type="catalytic activity">
    <reaction evidence="9 11">
        <text>hydrogencarbonate + L-glutamine + 2 ATP + H2O = carbamoyl phosphate + L-glutamate + 2 ADP + phosphate + 2 H(+)</text>
        <dbReference type="Rhea" id="RHEA:18633"/>
        <dbReference type="ChEBI" id="CHEBI:15377"/>
        <dbReference type="ChEBI" id="CHEBI:15378"/>
        <dbReference type="ChEBI" id="CHEBI:17544"/>
        <dbReference type="ChEBI" id="CHEBI:29985"/>
        <dbReference type="ChEBI" id="CHEBI:30616"/>
        <dbReference type="ChEBI" id="CHEBI:43474"/>
        <dbReference type="ChEBI" id="CHEBI:58228"/>
        <dbReference type="ChEBI" id="CHEBI:58359"/>
        <dbReference type="ChEBI" id="CHEBI:456216"/>
        <dbReference type="EC" id="6.3.5.5"/>
    </reaction>
</comment>
<evidence type="ECO:0000256" key="2">
    <source>
        <dbReference type="ARBA" id="ARBA00005077"/>
    </source>
</evidence>
<dbReference type="SUPFAM" id="SSF52021">
    <property type="entry name" value="Carbamoyl phosphate synthetase, small subunit N-terminal domain"/>
    <property type="match status" value="1"/>
</dbReference>
<dbReference type="InterPro" id="IPR036480">
    <property type="entry name" value="CarbP_synth_ssu_N_sf"/>
</dbReference>
<dbReference type="GO" id="GO:0004088">
    <property type="term" value="F:carbamoyl-phosphate synthase (glutamine-hydrolyzing) activity"/>
    <property type="evidence" value="ECO:0007669"/>
    <property type="project" value="UniProtKB-UniRule"/>
</dbReference>
<dbReference type="PRINTS" id="PR00099">
    <property type="entry name" value="CPSGATASE"/>
</dbReference>
<dbReference type="CDD" id="cd01744">
    <property type="entry name" value="GATase1_CPSase"/>
    <property type="match status" value="1"/>
</dbReference>
<comment type="caution">
    <text evidence="13">The sequence shown here is derived from an EMBL/GenBank/DDBJ whole genome shotgun (WGS) entry which is preliminary data.</text>
</comment>
<sequence length="356" mass="39410">MNGILYLEDGTIYKGKGFGKIGTSLGEIVFNTSMTGYGEILTDPSYAGQVITMTYPLIGNYGVNNEHLESEKVHAKGFVVKSICDSPSNYTCEEDISSMLNKMNIVGVYGVDTRSITKKIRSKGAMKCLISNEDLPLDKYKEILENFIPEVNFVEQVSTKEIYKIEGKGHKVVLMDFGAKKNIIRDLKQRNCDITVVPYDTSFEKIMELNPDGVMLSNGPGDPKDVPEAIETVKKLVEVKPTFGICLGHQILALSFGGDTYKLKFGHRGGNHGVYDINRDKAYITAQNHGYAVDSESIKDKNLVVTHINLNDNTVEGIKHKSLPIFSVQFHPEGAPGPADSAYLFDMFIENMDKNA</sequence>
<dbReference type="RefSeq" id="WP_052222575.1">
    <property type="nucleotide sequence ID" value="NZ_LHUR01000042.1"/>
</dbReference>
<keyword evidence="14" id="KW-1185">Reference proteome</keyword>
<feature type="active site" evidence="11">
    <location>
        <position position="331"/>
    </location>
</feature>
<dbReference type="PRINTS" id="PR00097">
    <property type="entry name" value="ANTSNTHASEII"/>
</dbReference>
<dbReference type="NCBIfam" id="NF009475">
    <property type="entry name" value="PRK12838.1"/>
    <property type="match status" value="1"/>
</dbReference>
<dbReference type="PANTHER" id="PTHR43418:SF7">
    <property type="entry name" value="CARBAMOYL-PHOSPHATE SYNTHASE SMALL CHAIN"/>
    <property type="match status" value="1"/>
</dbReference>
<comment type="function">
    <text evidence="11">Small subunit of the glutamine-dependent carbamoyl phosphate synthetase (CPSase). CPSase catalyzes the formation of carbamoyl phosphate from the ammonia moiety of glutamine, carbonate, and phosphate donated by ATP, constituting the first step of 2 biosynthetic pathways, one leading to arginine and/or urea and the other to pyrimidine nucleotides. The small subunit (glutamine amidotransferase) binds and cleaves glutamine to supply the large subunit with the substrate ammonia.</text>
</comment>
<feature type="binding site" evidence="11">
    <location>
        <position position="247"/>
    </location>
    <ligand>
        <name>L-glutamine</name>
        <dbReference type="ChEBI" id="CHEBI:58359"/>
    </ligand>
</feature>
<evidence type="ECO:0000313" key="13">
    <source>
        <dbReference type="EMBL" id="KOA18224.1"/>
    </source>
</evidence>
<evidence type="ECO:0000256" key="7">
    <source>
        <dbReference type="ARBA" id="ARBA00022962"/>
    </source>
</evidence>
<comment type="subunit">
    <text evidence="11">Composed of two chains; the small (or glutamine) chain promotes the hydrolysis of glutamine to ammonia, which is used by the large (or ammonia) chain to synthesize carbamoyl phosphate. Tetramer of heterodimers (alpha,beta)4.</text>
</comment>
<dbReference type="InterPro" id="IPR017926">
    <property type="entry name" value="GATASE"/>
</dbReference>
<evidence type="ECO:0000256" key="11">
    <source>
        <dbReference type="HAMAP-Rule" id="MF_01209"/>
    </source>
</evidence>
<dbReference type="UniPathway" id="UPA00070">
    <property type="reaction ID" value="UER00115"/>
</dbReference>
<feature type="binding site" evidence="11">
    <location>
        <position position="288"/>
    </location>
    <ligand>
        <name>L-glutamine</name>
        <dbReference type="ChEBI" id="CHEBI:58359"/>
    </ligand>
</feature>
<evidence type="ECO:0000256" key="4">
    <source>
        <dbReference type="ARBA" id="ARBA00022598"/>
    </source>
</evidence>
<dbReference type="GO" id="GO:0006526">
    <property type="term" value="P:L-arginine biosynthetic process"/>
    <property type="evidence" value="ECO:0007669"/>
    <property type="project" value="UniProtKB-UniRule"/>
</dbReference>
<evidence type="ECO:0000256" key="5">
    <source>
        <dbReference type="ARBA" id="ARBA00022741"/>
    </source>
</evidence>
<name>A0A0L6Z5I2_9CLOT</name>
<feature type="active site" description="Nucleophile" evidence="11">
    <location>
        <position position="246"/>
    </location>
</feature>
<dbReference type="InterPro" id="IPR006274">
    <property type="entry name" value="CarbamoylP_synth_ssu"/>
</dbReference>
<dbReference type="PROSITE" id="PS51273">
    <property type="entry name" value="GATASE_TYPE_1"/>
    <property type="match status" value="1"/>
</dbReference>
<feature type="binding site" evidence="11">
    <location>
        <position position="219"/>
    </location>
    <ligand>
        <name>L-glutamine</name>
        <dbReference type="ChEBI" id="CHEBI:58359"/>
    </ligand>
</feature>
<dbReference type="PANTHER" id="PTHR43418">
    <property type="entry name" value="MULTIFUNCTIONAL TRYPTOPHAN BIOSYNTHESIS PROTEIN-RELATED"/>
    <property type="match status" value="1"/>
</dbReference>
<dbReference type="STRING" id="36844.SAMN04488501_101379"/>
<dbReference type="Pfam" id="PF00988">
    <property type="entry name" value="CPSase_sm_chain"/>
    <property type="match status" value="1"/>
</dbReference>
<keyword evidence="7 11" id="KW-0315">Glutamine amidotransferase</keyword>
<dbReference type="GO" id="GO:0004359">
    <property type="term" value="F:glutaminase activity"/>
    <property type="evidence" value="ECO:0007669"/>
    <property type="project" value="RHEA"/>
</dbReference>
<dbReference type="GO" id="GO:0006541">
    <property type="term" value="P:glutamine metabolic process"/>
    <property type="evidence" value="ECO:0007669"/>
    <property type="project" value="InterPro"/>
</dbReference>
<dbReference type="HAMAP" id="MF_01209">
    <property type="entry name" value="CPSase_S_chain"/>
    <property type="match status" value="1"/>
</dbReference>
<dbReference type="GO" id="GO:0006207">
    <property type="term" value="P:'de novo' pyrimidine nucleobase biosynthetic process"/>
    <property type="evidence" value="ECO:0007669"/>
    <property type="project" value="InterPro"/>
</dbReference>
<dbReference type="InterPro" id="IPR002474">
    <property type="entry name" value="CarbamoylP_synth_ssu_N"/>
</dbReference>
<evidence type="ECO:0000256" key="8">
    <source>
        <dbReference type="ARBA" id="ARBA00022975"/>
    </source>
</evidence>
<feature type="binding site" evidence="11">
    <location>
        <position position="290"/>
    </location>
    <ligand>
        <name>L-glutamine</name>
        <dbReference type="ChEBI" id="CHEBI:58359"/>
    </ligand>
</feature>
<keyword evidence="11" id="KW-0028">Amino-acid biosynthesis</keyword>
<dbReference type="UniPathway" id="UPA00068">
    <property type="reaction ID" value="UER00171"/>
</dbReference>
<dbReference type="InterPro" id="IPR050472">
    <property type="entry name" value="Anth_synth/Amidotransfase"/>
</dbReference>
<comment type="pathway">
    <text evidence="2 11">Amino-acid biosynthesis; L-arginine biosynthesis; carbamoyl phosphate from bicarbonate: step 1/1.</text>
</comment>
<dbReference type="GO" id="GO:0044205">
    <property type="term" value="P:'de novo' UMP biosynthetic process"/>
    <property type="evidence" value="ECO:0007669"/>
    <property type="project" value="UniProtKB-UniRule"/>
</dbReference>
<dbReference type="SUPFAM" id="SSF52317">
    <property type="entry name" value="Class I glutamine amidotransferase-like"/>
    <property type="match status" value="1"/>
</dbReference>
<dbReference type="InterPro" id="IPR029062">
    <property type="entry name" value="Class_I_gatase-like"/>
</dbReference>
<organism evidence="13 14">
    <name type="scientific">Clostridium homopropionicum DSM 5847</name>
    <dbReference type="NCBI Taxonomy" id="1121318"/>
    <lineage>
        <taxon>Bacteria</taxon>
        <taxon>Bacillati</taxon>
        <taxon>Bacillota</taxon>
        <taxon>Clostridia</taxon>
        <taxon>Eubacteriales</taxon>
        <taxon>Clostridiaceae</taxon>
        <taxon>Clostridium</taxon>
    </lineage>
</organism>
<evidence type="ECO:0000256" key="9">
    <source>
        <dbReference type="ARBA" id="ARBA00048816"/>
    </source>
</evidence>
<dbReference type="Pfam" id="PF00117">
    <property type="entry name" value="GATase"/>
    <property type="match status" value="1"/>
</dbReference>
<keyword evidence="5 11" id="KW-0547">Nucleotide-binding</keyword>
<keyword evidence="4 11" id="KW-0436">Ligase</keyword>
<dbReference type="Proteomes" id="UP000037043">
    <property type="component" value="Unassembled WGS sequence"/>
</dbReference>
<keyword evidence="6 11" id="KW-0067">ATP-binding</keyword>
<comment type="catalytic activity">
    <reaction evidence="10 11">
        <text>L-glutamine + H2O = L-glutamate + NH4(+)</text>
        <dbReference type="Rhea" id="RHEA:15889"/>
        <dbReference type="ChEBI" id="CHEBI:15377"/>
        <dbReference type="ChEBI" id="CHEBI:28938"/>
        <dbReference type="ChEBI" id="CHEBI:29985"/>
        <dbReference type="ChEBI" id="CHEBI:58359"/>
    </reaction>
</comment>
<feature type="region of interest" description="CPSase" evidence="11">
    <location>
        <begin position="1"/>
        <end position="170"/>
    </location>
</feature>
<dbReference type="GO" id="GO:0005524">
    <property type="term" value="F:ATP binding"/>
    <property type="evidence" value="ECO:0007669"/>
    <property type="project" value="UniProtKB-UniRule"/>
</dbReference>